<evidence type="ECO:0000256" key="1">
    <source>
        <dbReference type="ARBA" id="ARBA00004370"/>
    </source>
</evidence>
<name>A0A0J1CVI1_9BURK</name>
<proteinExistence type="inferred from homology"/>
<evidence type="ECO:0000256" key="4">
    <source>
        <dbReference type="ARBA" id="ARBA00022692"/>
    </source>
</evidence>
<comment type="similarity">
    <text evidence="2 9">Belongs to the outer membrane factor (OMF) (TC 1.B.17) family.</text>
</comment>
<dbReference type="PANTHER" id="PTHR30203">
    <property type="entry name" value="OUTER MEMBRANE CATION EFFLUX PROTEIN"/>
    <property type="match status" value="1"/>
</dbReference>
<evidence type="ECO:0000256" key="6">
    <source>
        <dbReference type="ARBA" id="ARBA00023136"/>
    </source>
</evidence>
<evidence type="ECO:0000256" key="5">
    <source>
        <dbReference type="ARBA" id="ARBA00022729"/>
    </source>
</evidence>
<dbReference type="AlphaFoldDB" id="A0A0J1CVI1"/>
<evidence type="ECO:0000256" key="7">
    <source>
        <dbReference type="ARBA" id="ARBA00023139"/>
    </source>
</evidence>
<evidence type="ECO:0008006" key="13">
    <source>
        <dbReference type="Google" id="ProtNLM"/>
    </source>
</evidence>
<dbReference type="InterPro" id="IPR003423">
    <property type="entry name" value="OMP_efflux"/>
</dbReference>
<reference evidence="11 12" key="1">
    <citation type="journal article" date="2015" name="Genome Announc.">
        <title>Draft Genome Sequence of Burkholderia sp. Strain PML1(12), an Ectomycorrhizosphere-Inhabiting Bacterium with Effective Mineral-Weathering Ability.</title>
        <authorList>
            <person name="Uroz S."/>
            <person name="Oger P."/>
        </authorList>
    </citation>
    <scope>NUCLEOTIDE SEQUENCE [LARGE SCALE GENOMIC DNA]</scope>
    <source>
        <strain evidence="12">PML1(12)</strain>
    </source>
</reference>
<organism evidence="11 12">
    <name type="scientific">Caballeronia mineralivorans PML1(12)</name>
    <dbReference type="NCBI Taxonomy" id="908627"/>
    <lineage>
        <taxon>Bacteria</taxon>
        <taxon>Pseudomonadati</taxon>
        <taxon>Pseudomonadota</taxon>
        <taxon>Betaproteobacteria</taxon>
        <taxon>Burkholderiales</taxon>
        <taxon>Burkholderiaceae</taxon>
        <taxon>Caballeronia</taxon>
    </lineage>
</organism>
<evidence type="ECO:0000313" key="11">
    <source>
        <dbReference type="EMBL" id="KLU24584.1"/>
    </source>
</evidence>
<accession>A0A0J1CVI1</accession>
<evidence type="ECO:0000256" key="2">
    <source>
        <dbReference type="ARBA" id="ARBA00007613"/>
    </source>
</evidence>
<protein>
    <recommendedName>
        <fullName evidence="13">RND transporter</fullName>
    </recommendedName>
</protein>
<evidence type="ECO:0000256" key="9">
    <source>
        <dbReference type="RuleBase" id="RU362097"/>
    </source>
</evidence>
<dbReference type="Proteomes" id="UP000035963">
    <property type="component" value="Unassembled WGS sequence"/>
</dbReference>
<dbReference type="GO" id="GO:0005886">
    <property type="term" value="C:plasma membrane"/>
    <property type="evidence" value="ECO:0007669"/>
    <property type="project" value="UniProtKB-SubCell"/>
</dbReference>
<keyword evidence="12" id="KW-1185">Reference proteome</keyword>
<evidence type="ECO:0000313" key="12">
    <source>
        <dbReference type="Proteomes" id="UP000035963"/>
    </source>
</evidence>
<keyword evidence="5" id="KW-0732">Signal</keyword>
<dbReference type="GO" id="GO:0015562">
    <property type="term" value="F:efflux transmembrane transporter activity"/>
    <property type="evidence" value="ECO:0007669"/>
    <property type="project" value="InterPro"/>
</dbReference>
<dbReference type="OrthoDB" id="9770517at2"/>
<feature type="region of interest" description="Disordered" evidence="10">
    <location>
        <begin position="493"/>
        <end position="521"/>
    </location>
</feature>
<evidence type="ECO:0000256" key="8">
    <source>
        <dbReference type="ARBA" id="ARBA00023288"/>
    </source>
</evidence>
<comment type="subcellular location">
    <subcellularLocation>
        <location evidence="9">Cell membrane</location>
        <topology evidence="9">Lipid-anchor</topology>
    </subcellularLocation>
    <subcellularLocation>
        <location evidence="1">Membrane</location>
    </subcellularLocation>
</comment>
<keyword evidence="4 9" id="KW-0812">Transmembrane</keyword>
<gene>
    <name evidence="11" type="ORF">EOS_19410</name>
</gene>
<comment type="caution">
    <text evidence="11">The sequence shown here is derived from an EMBL/GenBank/DDBJ whole genome shotgun (WGS) entry which is preliminary data.</text>
</comment>
<dbReference type="RefSeq" id="WP_047848305.1">
    <property type="nucleotide sequence ID" value="NZ_AEJF01000122.1"/>
</dbReference>
<dbReference type="NCBIfam" id="TIGR01845">
    <property type="entry name" value="outer_NodT"/>
    <property type="match status" value="1"/>
</dbReference>
<dbReference type="EMBL" id="AEJF01000122">
    <property type="protein sequence ID" value="KLU24584.1"/>
    <property type="molecule type" value="Genomic_DNA"/>
</dbReference>
<dbReference type="PATRIC" id="fig|908627.4.peg.4345"/>
<keyword evidence="6 9" id="KW-0472">Membrane</keyword>
<evidence type="ECO:0000256" key="10">
    <source>
        <dbReference type="SAM" id="MobiDB-lite"/>
    </source>
</evidence>
<dbReference type="Pfam" id="PF02321">
    <property type="entry name" value="OEP"/>
    <property type="match status" value="2"/>
</dbReference>
<dbReference type="PROSITE" id="PS51257">
    <property type="entry name" value="PROKAR_LIPOPROTEIN"/>
    <property type="match status" value="1"/>
</dbReference>
<dbReference type="Gene3D" id="2.20.200.10">
    <property type="entry name" value="Outer membrane efflux proteins (OEP)"/>
    <property type="match status" value="1"/>
</dbReference>
<feature type="compositionally biased region" description="Polar residues" evidence="10">
    <location>
        <begin position="496"/>
        <end position="506"/>
    </location>
</feature>
<dbReference type="SUPFAM" id="SSF56954">
    <property type="entry name" value="Outer membrane efflux proteins (OEP)"/>
    <property type="match status" value="1"/>
</dbReference>
<evidence type="ECO:0000256" key="3">
    <source>
        <dbReference type="ARBA" id="ARBA00022452"/>
    </source>
</evidence>
<dbReference type="PANTHER" id="PTHR30203:SF20">
    <property type="entry name" value="MULTIDRUG RESISTANCE OUTER MEMBRANE PROTEIN MDTP-RELATED"/>
    <property type="match status" value="1"/>
</dbReference>
<keyword evidence="8 9" id="KW-0449">Lipoprotein</keyword>
<dbReference type="InterPro" id="IPR010131">
    <property type="entry name" value="MdtP/NodT-like"/>
</dbReference>
<dbReference type="Gene3D" id="1.20.1600.10">
    <property type="entry name" value="Outer membrane efflux proteins (OEP)"/>
    <property type="match status" value="1"/>
</dbReference>
<keyword evidence="3 9" id="KW-1134">Transmembrane beta strand</keyword>
<sequence length="521" mass="56085">MRINAIRSAQVCKRIGVVALGLLITLLSGCADTTLRNPLAMRTPPAELLPNAAADANGSWPQTNWVASFHDSQLDTLVAEACSANPDIQIASARIAQAQSQLDQFGASEGLTGTAMLSAYKARMPEINGAASVDVQGTTVPINLFSDPWVSPGSAIVGANYELDLWGKNEALTRSLLSSRDVARVNAQQAQLTIVTSLVTLYGRLAGDYERRDLIDAKRRVATELDAIRRERQTRGMDNTYDIQATRIEQATLQAQALQIDDAIRQTQLQIGILVGAGPERGLALQRPTLASTNEEAALPPNLPLDLLGRRPDIVAARLRVEAATAKIAVTRASFYPNINLSAAGGLSSLSISSLFSSASAFFALGPAVTLPIFERGRLHAQLDGDYAQADEMIALYNRTLNEALTDVARSILATRSTAALINEQQEVVSARKHLASVAADQHRRGLVRQTEVLQQQNALLDERLRLIDLTTRRRDAKVALIRSLGGGFEAMPAQQIKSSSTESANRTSRERSPSIPPSSS</sequence>
<keyword evidence="7 9" id="KW-0564">Palmitate</keyword>